<proteinExistence type="predicted"/>
<dbReference type="EMBL" id="MU273510">
    <property type="protein sequence ID" value="KAI0033883.1"/>
    <property type="molecule type" value="Genomic_DNA"/>
</dbReference>
<reference evidence="1" key="2">
    <citation type="journal article" date="2022" name="New Phytol.">
        <title>Evolutionary transition to the ectomycorrhizal habit in the genomes of a hyperdiverse lineage of mushroom-forming fungi.</title>
        <authorList>
            <person name="Looney B."/>
            <person name="Miyauchi S."/>
            <person name="Morin E."/>
            <person name="Drula E."/>
            <person name="Courty P.E."/>
            <person name="Kohler A."/>
            <person name="Kuo A."/>
            <person name="LaButti K."/>
            <person name="Pangilinan J."/>
            <person name="Lipzen A."/>
            <person name="Riley R."/>
            <person name="Andreopoulos W."/>
            <person name="He G."/>
            <person name="Johnson J."/>
            <person name="Nolan M."/>
            <person name="Tritt A."/>
            <person name="Barry K.W."/>
            <person name="Grigoriev I.V."/>
            <person name="Nagy L.G."/>
            <person name="Hibbett D."/>
            <person name="Henrissat B."/>
            <person name="Matheny P.B."/>
            <person name="Labbe J."/>
            <person name="Martin F.M."/>
        </authorList>
    </citation>
    <scope>NUCLEOTIDE SEQUENCE</scope>
    <source>
        <strain evidence="1">EC-137</strain>
    </source>
</reference>
<dbReference type="Proteomes" id="UP000814128">
    <property type="component" value="Unassembled WGS sequence"/>
</dbReference>
<evidence type="ECO:0000313" key="1">
    <source>
        <dbReference type="EMBL" id="KAI0033883.1"/>
    </source>
</evidence>
<comment type="caution">
    <text evidence="1">The sequence shown here is derived from an EMBL/GenBank/DDBJ whole genome shotgun (WGS) entry which is preliminary data.</text>
</comment>
<accession>A0ACB8QPW4</accession>
<name>A0ACB8QPW4_9AGAM</name>
<gene>
    <name evidence="1" type="ORF">K488DRAFT_84529</name>
</gene>
<reference evidence="1" key="1">
    <citation type="submission" date="2021-02" db="EMBL/GenBank/DDBJ databases">
        <authorList>
            <consortium name="DOE Joint Genome Institute"/>
            <person name="Ahrendt S."/>
            <person name="Looney B.P."/>
            <person name="Miyauchi S."/>
            <person name="Morin E."/>
            <person name="Drula E."/>
            <person name="Courty P.E."/>
            <person name="Chicoki N."/>
            <person name="Fauchery L."/>
            <person name="Kohler A."/>
            <person name="Kuo A."/>
            <person name="Labutti K."/>
            <person name="Pangilinan J."/>
            <person name="Lipzen A."/>
            <person name="Riley R."/>
            <person name="Andreopoulos W."/>
            <person name="He G."/>
            <person name="Johnson J."/>
            <person name="Barry K.W."/>
            <person name="Grigoriev I.V."/>
            <person name="Nagy L."/>
            <person name="Hibbett D."/>
            <person name="Henrissat B."/>
            <person name="Matheny P.B."/>
            <person name="Labbe J."/>
            <person name="Martin F."/>
        </authorList>
    </citation>
    <scope>NUCLEOTIDE SEQUENCE</scope>
    <source>
        <strain evidence="1">EC-137</strain>
    </source>
</reference>
<evidence type="ECO:0000313" key="2">
    <source>
        <dbReference type="Proteomes" id="UP000814128"/>
    </source>
</evidence>
<protein>
    <submittedName>
        <fullName evidence="1">Uncharacterized protein</fullName>
    </submittedName>
</protein>
<keyword evidence="2" id="KW-1185">Reference proteome</keyword>
<organism evidence="1 2">
    <name type="scientific">Vararia minispora EC-137</name>
    <dbReference type="NCBI Taxonomy" id="1314806"/>
    <lineage>
        <taxon>Eukaryota</taxon>
        <taxon>Fungi</taxon>
        <taxon>Dikarya</taxon>
        <taxon>Basidiomycota</taxon>
        <taxon>Agaricomycotina</taxon>
        <taxon>Agaricomycetes</taxon>
        <taxon>Russulales</taxon>
        <taxon>Lachnocladiaceae</taxon>
        <taxon>Vararia</taxon>
    </lineage>
</organism>
<sequence>MPADRGTMEPGHGITRAPSAPTPRLSQICRCKRTNAHHPPSTASRRAAAHRSSLPASSIVSRVTHRLACEMSIHVLSPQARRCVVIAGGKPRQVLVLETRHAARRLRVPRPRPRSAASCATEPAPFLALTELPLPIDTIPHAIPVHATALSRRSRLATVVCAENRRRHTVVRHTHTVGAPPGAVQGLSSGAHERNPRLRPRSTYRPPYNVSYLPAYAARPAKTPPAVAISLVRILTVLTHARTHAEAPHSPPPIGLPSRFRIESPAPASVGPGTRIRAARLVAIAPADPVYGVRPPSVSQSDARAHATCPFAAAR</sequence>